<organism evidence="1 2">
    <name type="scientific">Caballeronia terrestris</name>
    <dbReference type="NCBI Taxonomy" id="1226301"/>
    <lineage>
        <taxon>Bacteria</taxon>
        <taxon>Pseudomonadati</taxon>
        <taxon>Pseudomonadota</taxon>
        <taxon>Betaproteobacteria</taxon>
        <taxon>Burkholderiales</taxon>
        <taxon>Burkholderiaceae</taxon>
        <taxon>Caballeronia</taxon>
    </lineage>
</organism>
<sequence>MNGITPLGRFSGDLSIGPERVLWTAASLSLEIDELTPIFIFSPFGTSFLLPQNIGPLPKMAVESAMPVLLRASSGRPSSRGSVLHTYPVTLGESGNTAEDSDYQAKALEAAAEGRLVPDAEPGTLTARMHTSRRGQMAPYGDEVQKNSETKLGLEQAVRERAYLLWEKG</sequence>
<dbReference type="EMBL" id="FCOL02000118">
    <property type="protein sequence ID" value="SAL84214.1"/>
    <property type="molecule type" value="Genomic_DNA"/>
</dbReference>
<name>A0A158KT03_9BURK</name>
<evidence type="ECO:0000313" key="1">
    <source>
        <dbReference type="EMBL" id="SAL84214.1"/>
    </source>
</evidence>
<protein>
    <submittedName>
        <fullName evidence="1">Uncharacterized protein</fullName>
    </submittedName>
</protein>
<dbReference type="Proteomes" id="UP000054925">
    <property type="component" value="Unassembled WGS sequence"/>
</dbReference>
<proteinExistence type="predicted"/>
<gene>
    <name evidence="1" type="ORF">AWB67_06621</name>
</gene>
<keyword evidence="2" id="KW-1185">Reference proteome</keyword>
<evidence type="ECO:0000313" key="2">
    <source>
        <dbReference type="Proteomes" id="UP000054925"/>
    </source>
</evidence>
<dbReference type="AlphaFoldDB" id="A0A158KT03"/>
<reference evidence="1" key="1">
    <citation type="submission" date="2016-01" db="EMBL/GenBank/DDBJ databases">
        <authorList>
            <person name="Peeters C."/>
        </authorList>
    </citation>
    <scope>NUCLEOTIDE SEQUENCE [LARGE SCALE GENOMIC DNA]</scope>
    <source>
        <strain evidence="1">LMG 22937</strain>
    </source>
</reference>
<accession>A0A158KT03</accession>
<comment type="caution">
    <text evidence="1">The sequence shown here is derived from an EMBL/GenBank/DDBJ whole genome shotgun (WGS) entry which is preliminary data.</text>
</comment>